<proteinExistence type="predicted"/>
<dbReference type="AlphaFoldDB" id="A0AAW2G449"/>
<name>A0AAW2G449_9HYME</name>
<reference evidence="1 2" key="1">
    <citation type="submission" date="2023-03" db="EMBL/GenBank/DDBJ databases">
        <title>High recombination rates correlate with genetic variation in Cardiocondyla obscurior ants.</title>
        <authorList>
            <person name="Errbii M."/>
        </authorList>
    </citation>
    <scope>NUCLEOTIDE SEQUENCE [LARGE SCALE GENOMIC DNA]</scope>
    <source>
        <strain evidence="1">Alpha-2009</strain>
        <tissue evidence="1">Whole body</tissue>
    </source>
</reference>
<dbReference type="EMBL" id="JADYXP020000006">
    <property type="protein sequence ID" value="KAL0122014.1"/>
    <property type="molecule type" value="Genomic_DNA"/>
</dbReference>
<organism evidence="1 2">
    <name type="scientific">Cardiocondyla obscurior</name>
    <dbReference type="NCBI Taxonomy" id="286306"/>
    <lineage>
        <taxon>Eukaryota</taxon>
        <taxon>Metazoa</taxon>
        <taxon>Ecdysozoa</taxon>
        <taxon>Arthropoda</taxon>
        <taxon>Hexapoda</taxon>
        <taxon>Insecta</taxon>
        <taxon>Pterygota</taxon>
        <taxon>Neoptera</taxon>
        <taxon>Endopterygota</taxon>
        <taxon>Hymenoptera</taxon>
        <taxon>Apocrita</taxon>
        <taxon>Aculeata</taxon>
        <taxon>Formicoidea</taxon>
        <taxon>Formicidae</taxon>
        <taxon>Myrmicinae</taxon>
        <taxon>Cardiocondyla</taxon>
    </lineage>
</organism>
<dbReference type="Proteomes" id="UP001430953">
    <property type="component" value="Unassembled WGS sequence"/>
</dbReference>
<comment type="caution">
    <text evidence="1">The sequence shown here is derived from an EMBL/GenBank/DDBJ whole genome shotgun (WGS) entry which is preliminary data.</text>
</comment>
<protein>
    <submittedName>
        <fullName evidence="1">Uncharacterized protein</fullName>
    </submittedName>
</protein>
<keyword evidence="2" id="KW-1185">Reference proteome</keyword>
<accession>A0AAW2G449</accession>
<evidence type="ECO:0000313" key="1">
    <source>
        <dbReference type="EMBL" id="KAL0122014.1"/>
    </source>
</evidence>
<sequence>MTNTARRNCTRTITRRDVDTAREYRAKTAALKMLTSPNERARIFSRSRENERGRQVFSVCRRGREGTVLPRWLITMKKEEVNVARRRAAFPRLPPPGRQPLLHRRDIT</sequence>
<evidence type="ECO:0000313" key="2">
    <source>
        <dbReference type="Proteomes" id="UP001430953"/>
    </source>
</evidence>
<gene>
    <name evidence="1" type="ORF">PUN28_007066</name>
</gene>